<feature type="domain" description="Sacsin/Nov" evidence="2">
    <location>
        <begin position="32"/>
        <end position="137"/>
    </location>
</feature>
<dbReference type="Pfam" id="PF12449">
    <property type="entry name" value="DUF3684"/>
    <property type="match status" value="1"/>
</dbReference>
<organism evidence="3 4">
    <name type="scientific">Jimgerdemannia flammicorona</name>
    <dbReference type="NCBI Taxonomy" id="994334"/>
    <lineage>
        <taxon>Eukaryota</taxon>
        <taxon>Fungi</taxon>
        <taxon>Fungi incertae sedis</taxon>
        <taxon>Mucoromycota</taxon>
        <taxon>Mucoromycotina</taxon>
        <taxon>Endogonomycetes</taxon>
        <taxon>Endogonales</taxon>
        <taxon>Endogonaceae</taxon>
        <taxon>Jimgerdemannia</taxon>
    </lineage>
</organism>
<evidence type="ECO:0000259" key="2">
    <source>
        <dbReference type="Pfam" id="PF25794"/>
    </source>
</evidence>
<dbReference type="EMBL" id="RBNJ01000246">
    <property type="protein sequence ID" value="RUS35028.1"/>
    <property type="molecule type" value="Genomic_DNA"/>
</dbReference>
<reference evidence="3 4" key="1">
    <citation type="journal article" date="2018" name="New Phytol.">
        <title>Phylogenomics of Endogonaceae and evolution of mycorrhizas within Mucoromycota.</title>
        <authorList>
            <person name="Chang Y."/>
            <person name="Desiro A."/>
            <person name="Na H."/>
            <person name="Sandor L."/>
            <person name="Lipzen A."/>
            <person name="Clum A."/>
            <person name="Barry K."/>
            <person name="Grigoriev I.V."/>
            <person name="Martin F.M."/>
            <person name="Stajich J.E."/>
            <person name="Smith M.E."/>
            <person name="Bonito G."/>
            <person name="Spatafora J.W."/>
        </authorList>
    </citation>
    <scope>NUCLEOTIDE SEQUENCE [LARGE SCALE GENOMIC DNA]</scope>
    <source>
        <strain evidence="3 4">AD002</strain>
    </source>
</reference>
<dbReference type="Proteomes" id="UP000274822">
    <property type="component" value="Unassembled WGS sequence"/>
</dbReference>
<evidence type="ECO:0000313" key="4">
    <source>
        <dbReference type="Proteomes" id="UP000274822"/>
    </source>
</evidence>
<feature type="compositionally biased region" description="Polar residues" evidence="1">
    <location>
        <begin position="1326"/>
        <end position="1338"/>
    </location>
</feature>
<proteinExistence type="predicted"/>
<dbReference type="PANTHER" id="PTHR47839">
    <property type="entry name" value="DOMAIN PROTEIN, PUTATIVE (AFU_ORTHOLOGUE AFUA_6G04830)-RELATED"/>
    <property type="match status" value="1"/>
</dbReference>
<accession>A0A433QZ20</accession>
<feature type="region of interest" description="Disordered" evidence="1">
    <location>
        <begin position="1303"/>
        <end position="1338"/>
    </location>
</feature>
<gene>
    <name evidence="3" type="ORF">BC938DRAFT_476673</name>
</gene>
<keyword evidence="4" id="KW-1185">Reference proteome</keyword>
<dbReference type="InterPro" id="IPR022155">
    <property type="entry name" value="DUF3684"/>
</dbReference>
<dbReference type="Gene3D" id="3.30.565.10">
    <property type="entry name" value="Histidine kinase-like ATPase, C-terminal domain"/>
    <property type="match status" value="1"/>
</dbReference>
<dbReference type="InterPro" id="IPR036890">
    <property type="entry name" value="HATPase_C_sf"/>
</dbReference>
<feature type="region of interest" description="Disordered" evidence="1">
    <location>
        <begin position="1383"/>
        <end position="1442"/>
    </location>
</feature>
<name>A0A433QZ20_9FUNG</name>
<evidence type="ECO:0000313" key="3">
    <source>
        <dbReference type="EMBL" id="RUS35028.1"/>
    </source>
</evidence>
<feature type="compositionally biased region" description="Polar residues" evidence="1">
    <location>
        <begin position="1406"/>
        <end position="1442"/>
    </location>
</feature>
<protein>
    <recommendedName>
        <fullName evidence="2">Sacsin/Nov domain-containing protein</fullName>
    </recommendedName>
</protein>
<comment type="caution">
    <text evidence="3">The sequence shown here is derived from an EMBL/GenBank/DDBJ whole genome shotgun (WGS) entry which is preliminary data.</text>
</comment>
<dbReference type="PANTHER" id="PTHR47839:SF1">
    <property type="entry name" value="DOMAIN PROTEIN, PUTATIVE (AFU_ORTHOLOGUE AFUA_6G04830)-RELATED"/>
    <property type="match status" value="1"/>
</dbReference>
<dbReference type="InterPro" id="IPR058210">
    <property type="entry name" value="SACS/Nov_dom"/>
</dbReference>
<evidence type="ECO:0000256" key="1">
    <source>
        <dbReference type="SAM" id="MobiDB-lite"/>
    </source>
</evidence>
<dbReference type="SUPFAM" id="SSF55874">
    <property type="entry name" value="ATPase domain of HSP90 chaperone/DNA topoisomerase II/histidine kinase"/>
    <property type="match status" value="1"/>
</dbReference>
<sequence>MRLKHSILDRIKSSITTTWVEERVEVNQKHLVHKMLARYSSEYFVYRELMQNADDASSKTISIKFLTSGGTHEKSKFQIIFKNDGHPFRLEDWNRLKSIAEGNPDEKKIGAFGVGFYSVFSICDNPMVTSGAKCMSFEFRGDQLFTKRADLPMANQDQWTTFVMEISDPANMPKLDDFARFLTTSLSFTANLREIEVYENDNIVFSLKKRLVKTRPMNLSDDFIKTSPQNMFTVNSVEISDIQLDAEKIPTSSNQTNNEVSPGKATTILRIVNGNLDVRVPEKIERGMEARLKKTLPKQTTFSLIFTGKEEFDASEKHNIIFKDLIAYPNQGRVFIGFPMSQTTGCASHMAARFIPTVERDAIDFTDPYIGKWNMELLTIGGLLCRIVYEDELEQVGKLLPEQIVKSVEVLDDDSEQTQLKNRVIHAMLTFSFKESTPSPMVGQVQETNFLKMARQAPLVITSHGIVRGTEARMPDPELSEFVRTIPVVPTEIVEQCGTFLNKWEDVGPLKMSIKDIFDELRARVLMESEMVFLLRWWINYNASNAVTEHTRSDLLDLAIINATKVPLSQIRFWLNPKIVPPNMPLPKTVLPYEISKNLKPEFFAKVFPTWRELSLLEWSQFIVTNPDLEIVSVFAEKVLGVISRALPTLSAQNKRSVIALFAKKKCIHTKQGMKLPVDAYFPNVKVFDDLPIIVNPKILSEELLTALKVKKNVDLQLIFNRLVANGSWSHIKLIKYLTSIEARHDQIARLRVTTIFPKEGEKQQIVKSADGKEVKKIIRYKATDLYAPLDVLRELGLPVLDYKDGKWHSRSREAKFLIDVLGLQKHPPLDIILKISANSHDKVLQARALSYFIEYFEIYKSFYDAASVDHPFLPCADCKTFATPSDCFLNPVCEILGFNIIHQDHEMHAAKLGVAHHPSVEVLLNRFLGDIKTDCEKAVKIFEYMASRVGDFQPCHWDTLRGKKFIPVPDKKSPDGFRLVDSSQCFFESDEPNPDEAIFKELLTYINFGSDAARRFLRACDVETKPRLIDLAQMITDDPERAYTVCGGDRYLTTLRKIAEEYDSIKQRPLLVEKMRDSPFLVGVKKVNTQPLDVAEAADSVNEGNGDDKKIVQYVLARPKDIFINDDSIANQVFAPITSPIEPLLEKFYKAILQIFFWVHFILSILYLPFLNWAMTGIGKLAAVGILEDNPQQGRKLLHDEEWLKANLKVQEVTQIEITRTFTCTGDKNTQSTLACLDQAKYTIYISEDSVKDYYDISTCLSRIIFSRSSFNDNLIVQQYLTADLSLLRSRGVPIDRILKQKKAPEHATGPVEVISPSPEPQVSKALQPTPKQQQDLTPAVDHQNLDKFLAQMQNFFPGVDRELLAQETREIFQRVSKLMNQPPGGFLNKDSNSLYNGNADASRAGTNNGATPNGSLPSHESNSRPAQSHHLQLPMPSQTFSPEYYKDVKENLRRSIEFCKPTVDASVSSTPEHTIATEPQARYCDGRVIRSLKLAHVEGMEFYVRQDSNADDLHTYSKPLQQFHEVLKGLMQVFTIPAANIHVYYENGSTIAFNQECSLFFNLYYYVELNHGGGDKTEAMIYWFMTICHELAHNIELNHNSDHEFYMSSFAEGYLKDFIDHLKKQG</sequence>
<dbReference type="Pfam" id="PF25794">
    <property type="entry name" value="SACS"/>
    <property type="match status" value="1"/>
</dbReference>
<dbReference type="NCBIfam" id="NF047352">
    <property type="entry name" value="P_loop_sacsin"/>
    <property type="match status" value="1"/>
</dbReference>